<proteinExistence type="predicted"/>
<dbReference type="Proteomes" id="UP000680045">
    <property type="component" value="Unassembled WGS sequence"/>
</dbReference>
<protein>
    <submittedName>
        <fullName evidence="1">Uncharacterized protein</fullName>
    </submittedName>
</protein>
<evidence type="ECO:0000313" key="1">
    <source>
        <dbReference type="EMBL" id="MBR8644534.1"/>
    </source>
</evidence>
<dbReference type="AlphaFoldDB" id="A0A941JA90"/>
<sequence length="58" mass="6293">MYAAPSVFIFTAVLSAGCKDSDVLTSIGRLIAASSFSVEYWNITAQIPKPEQPTKDQK</sequence>
<dbReference type="EMBL" id="JAGTPW010000010">
    <property type="protein sequence ID" value="MBR8644534.1"/>
    <property type="molecule type" value="Genomic_DNA"/>
</dbReference>
<comment type="caution">
    <text evidence="1">The sequence shown here is derived from an EMBL/GenBank/DDBJ whole genome shotgun (WGS) entry which is preliminary data.</text>
</comment>
<accession>A0A941JA90</accession>
<name>A0A941JA90_9BACI</name>
<evidence type="ECO:0000313" key="2">
    <source>
        <dbReference type="Proteomes" id="UP000680045"/>
    </source>
</evidence>
<organism evidence="1 2">
    <name type="scientific">Peribacillus frigoritolerans</name>
    <dbReference type="NCBI Taxonomy" id="450367"/>
    <lineage>
        <taxon>Bacteria</taxon>
        <taxon>Bacillati</taxon>
        <taxon>Bacillota</taxon>
        <taxon>Bacilli</taxon>
        <taxon>Bacillales</taxon>
        <taxon>Bacillaceae</taxon>
        <taxon>Peribacillus</taxon>
    </lineage>
</organism>
<reference evidence="1" key="1">
    <citation type="submission" date="2021-04" db="EMBL/GenBank/DDBJ databases">
        <title>Whole genome sequencing of Enterococci isolates from hospitalized patients.</title>
        <authorList>
            <person name="Ogoti B.M."/>
            <person name="Onyambu F.G."/>
        </authorList>
    </citation>
    <scope>NUCLEOTIDE SEQUENCE</scope>
    <source>
        <strain evidence="1">242</strain>
    </source>
</reference>
<gene>
    <name evidence="1" type="ORF">KEH51_08000</name>
</gene>